<dbReference type="Gene3D" id="3.60.21.10">
    <property type="match status" value="1"/>
</dbReference>
<organism evidence="2 3">
    <name type="scientific">SAR324 cluster bacterium</name>
    <dbReference type="NCBI Taxonomy" id="2024889"/>
    <lineage>
        <taxon>Bacteria</taxon>
        <taxon>Deltaproteobacteria</taxon>
        <taxon>SAR324 cluster</taxon>
    </lineage>
</organism>
<reference evidence="2 3" key="1">
    <citation type="submission" date="2018-06" db="EMBL/GenBank/DDBJ databases">
        <title>Combined omics and stable isotope probing to characterize newly discovered Mariana Back-Arc vent microbial communities.</title>
        <authorList>
            <person name="Trembath-Reichert E."/>
            <person name="Huber J.A."/>
        </authorList>
    </citation>
    <scope>NUCLEOTIDE SEQUENCE [LARGE SCALE GENOMIC DNA]</scope>
    <source>
        <strain evidence="2">MAG 151</strain>
    </source>
</reference>
<dbReference type="GO" id="GO:0016787">
    <property type="term" value="F:hydrolase activity"/>
    <property type="evidence" value="ECO:0007669"/>
    <property type="project" value="InterPro"/>
</dbReference>
<dbReference type="InterPro" id="IPR029052">
    <property type="entry name" value="Metallo-depent_PP-like"/>
</dbReference>
<dbReference type="SUPFAM" id="SSF56300">
    <property type="entry name" value="Metallo-dependent phosphatases"/>
    <property type="match status" value="1"/>
</dbReference>
<feature type="non-terminal residue" evidence="2">
    <location>
        <position position="199"/>
    </location>
</feature>
<dbReference type="InterPro" id="IPR006179">
    <property type="entry name" value="5_nucleotidase/apyrase"/>
</dbReference>
<dbReference type="AlphaFoldDB" id="A0A432H7Q0"/>
<dbReference type="PANTHER" id="PTHR11575">
    <property type="entry name" value="5'-NUCLEOTIDASE-RELATED"/>
    <property type="match status" value="1"/>
</dbReference>
<evidence type="ECO:0000313" key="3">
    <source>
        <dbReference type="Proteomes" id="UP000288322"/>
    </source>
</evidence>
<feature type="domain" description="Calcineurin-like phosphoesterase" evidence="1">
    <location>
        <begin position="19"/>
        <end position="130"/>
    </location>
</feature>
<accession>A0A432H7Q0</accession>
<dbReference type="PANTHER" id="PTHR11575:SF48">
    <property type="entry name" value="5'-NUCLEOTIDASE"/>
    <property type="match status" value="1"/>
</dbReference>
<gene>
    <name evidence="2" type="ORF">DSY93_02595</name>
</gene>
<proteinExistence type="predicted"/>
<comment type="caution">
    <text evidence="2">The sequence shown here is derived from an EMBL/GenBank/DDBJ whole genome shotgun (WGS) entry which is preliminary data.</text>
</comment>
<dbReference type="InterPro" id="IPR004843">
    <property type="entry name" value="Calcineurin-like_PHP"/>
</dbReference>
<name>A0A432H7Q0_9DELT</name>
<dbReference type="GO" id="GO:0009166">
    <property type="term" value="P:nucleotide catabolic process"/>
    <property type="evidence" value="ECO:0007669"/>
    <property type="project" value="InterPro"/>
</dbReference>
<dbReference type="Pfam" id="PF00149">
    <property type="entry name" value="Metallophos"/>
    <property type="match status" value="1"/>
</dbReference>
<evidence type="ECO:0000259" key="1">
    <source>
        <dbReference type="Pfam" id="PF00149"/>
    </source>
</evidence>
<dbReference type="Proteomes" id="UP000288322">
    <property type="component" value="Unassembled WGS sequence"/>
</dbReference>
<dbReference type="EMBL" id="QNZH01000066">
    <property type="protein sequence ID" value="RTZ91839.1"/>
    <property type="molecule type" value="Genomic_DNA"/>
</dbReference>
<sequence length="199" mass="21389">MGLISFAPLAAMADEKETLRIILTGDLYELPADKGRGGYAKLASVVQKEKAGSKHSIFVHAGDAYSPSLLSSMDKGKSAVEMLNAVGVDYMVLGNHEWDFGPEILRERVWQSNFPVLASNARDKDGLPIDGTVRTAMINVGPFRVGIMGLITQNTKDISSPGTDEFLPVMDTAATLAKELRGQGANLIVALAHLDFVED</sequence>
<evidence type="ECO:0000313" key="2">
    <source>
        <dbReference type="EMBL" id="RTZ91839.1"/>
    </source>
</evidence>
<protein>
    <submittedName>
        <fullName evidence="2">Bifunctional metallophosphatase/5'-nucleotidase</fullName>
    </submittedName>
</protein>